<evidence type="ECO:0000256" key="1">
    <source>
        <dbReference type="SAM" id="Phobius"/>
    </source>
</evidence>
<organism evidence="2">
    <name type="scientific">Arundo donax</name>
    <name type="common">Giant reed</name>
    <name type="synonym">Donax arundinaceus</name>
    <dbReference type="NCBI Taxonomy" id="35708"/>
    <lineage>
        <taxon>Eukaryota</taxon>
        <taxon>Viridiplantae</taxon>
        <taxon>Streptophyta</taxon>
        <taxon>Embryophyta</taxon>
        <taxon>Tracheophyta</taxon>
        <taxon>Spermatophyta</taxon>
        <taxon>Magnoliopsida</taxon>
        <taxon>Liliopsida</taxon>
        <taxon>Poales</taxon>
        <taxon>Poaceae</taxon>
        <taxon>PACMAD clade</taxon>
        <taxon>Arundinoideae</taxon>
        <taxon>Arundineae</taxon>
        <taxon>Arundo</taxon>
    </lineage>
</organism>
<reference evidence="2" key="2">
    <citation type="journal article" date="2015" name="Data Brief">
        <title>Shoot transcriptome of the giant reed, Arundo donax.</title>
        <authorList>
            <person name="Barrero R.A."/>
            <person name="Guerrero F.D."/>
            <person name="Moolhuijzen P."/>
            <person name="Goolsby J.A."/>
            <person name="Tidwell J."/>
            <person name="Bellgard S.E."/>
            <person name="Bellgard M.I."/>
        </authorList>
    </citation>
    <scope>NUCLEOTIDE SEQUENCE</scope>
    <source>
        <tissue evidence="2">Shoot tissue taken approximately 20 cm above the soil surface</tissue>
    </source>
</reference>
<dbReference type="AlphaFoldDB" id="A0A0A9E3L6"/>
<dbReference type="EMBL" id="GBRH01207323">
    <property type="protein sequence ID" value="JAD90572.1"/>
    <property type="molecule type" value="Transcribed_RNA"/>
</dbReference>
<evidence type="ECO:0000313" key="2">
    <source>
        <dbReference type="EMBL" id="JAD90572.1"/>
    </source>
</evidence>
<keyword evidence="1" id="KW-1133">Transmembrane helix</keyword>
<name>A0A0A9E3L6_ARUDO</name>
<sequence>MVAKNVSTSITSIGYIFICIPGNLSGYSLSYFWSVYRELQEFKLVPFT</sequence>
<feature type="transmembrane region" description="Helical" evidence="1">
    <location>
        <begin position="12"/>
        <end position="33"/>
    </location>
</feature>
<proteinExistence type="predicted"/>
<reference evidence="2" key="1">
    <citation type="submission" date="2014-09" db="EMBL/GenBank/DDBJ databases">
        <authorList>
            <person name="Magalhaes I.L.F."/>
            <person name="Oliveira U."/>
            <person name="Santos F.R."/>
            <person name="Vidigal T.H.D.A."/>
            <person name="Brescovit A.D."/>
            <person name="Santos A.J."/>
        </authorList>
    </citation>
    <scope>NUCLEOTIDE SEQUENCE</scope>
    <source>
        <tissue evidence="2">Shoot tissue taken approximately 20 cm above the soil surface</tissue>
    </source>
</reference>
<protein>
    <submittedName>
        <fullName evidence="2">Uncharacterized protein</fullName>
    </submittedName>
</protein>
<keyword evidence="1" id="KW-0812">Transmembrane</keyword>
<keyword evidence="1" id="KW-0472">Membrane</keyword>
<accession>A0A0A9E3L6</accession>